<dbReference type="Gene3D" id="3.90.1150.60">
    <property type="entry name" value="Methioning gamme-lyase, C-terminal domain"/>
    <property type="match status" value="1"/>
</dbReference>
<keyword evidence="3" id="KW-1185">Reference proteome</keyword>
<dbReference type="EMBL" id="JALJOT010000013">
    <property type="protein sequence ID" value="KAK9903927.1"/>
    <property type="molecule type" value="Genomic_DNA"/>
</dbReference>
<evidence type="ECO:0000313" key="3">
    <source>
        <dbReference type="Proteomes" id="UP001491310"/>
    </source>
</evidence>
<dbReference type="InterPro" id="IPR015421">
    <property type="entry name" value="PyrdxlP-dep_Trfase_major"/>
</dbReference>
<dbReference type="SUPFAM" id="SSF53383">
    <property type="entry name" value="PLP-dependent transferases"/>
    <property type="match status" value="1"/>
</dbReference>
<gene>
    <name evidence="2" type="ORF">WJX75_000695</name>
</gene>
<sequence length="554" mass="58105">MYGVTPGQRAPVQVRRCRPQPVRIGDTSAAGHAARASDQQQPRAAPSAASSGRTDIQRRRARRFSLEHFPTGPVPLEHLTAGAGLPAPLCYRGSKREGCAPCSSPSPGNGMMPKLEGQSQEWSQGELSCSDAAAISSQPCEAAQIVWDAAADLAPTFTQIDQELVARNLRRVQAAMRRARLGPHHFSGSTGYGHGDLGRTALDDVMAEVMGAEAAIVRIQFVSGTHAISTALFAALRPGDELLAVAGKPYDTLEEVIGLRGTAGHGSLREWGVAYRELPLAESGDIDWEALASAITPKTKVASIQRSCGYALRPTLSIAAIERAVRIIKQQSPECIVAVDNCYGEFTEDREPCAVGADLVMGSLIKSPGGTIVPGGGYIAGRADLVAAAAARLTAPGVGTDAGGVSGSTLRLMAQGLFLAPQMVGESLKGGRLVAEVMSREGYAVAPAGRVPFPPSFITAVEVGSTARMCAFCRAVQRCSPVGSYIEPIPGVTPGYDDEVIFGDGTFVDGSTAELSADGPLRPPYIVYCQGGTHWAHWAIALESIVEDMRTCSA</sequence>
<dbReference type="PANTHER" id="PTHR46658:SF1">
    <property type="entry name" value="CYS OR MET METABOLISM PYRIDOXAL-PHOSPHATE-DEPENDENT ENZYME"/>
    <property type="match status" value="1"/>
</dbReference>
<feature type="region of interest" description="Disordered" evidence="1">
    <location>
        <begin position="1"/>
        <end position="56"/>
    </location>
</feature>
<name>A0ABR2YEG9_9CHLO</name>
<comment type="caution">
    <text evidence="2">The sequence shown here is derived from an EMBL/GenBank/DDBJ whole genome shotgun (WGS) entry which is preliminary data.</text>
</comment>
<dbReference type="InterPro" id="IPR009651">
    <property type="entry name" value="Met_g_lyase_put"/>
</dbReference>
<dbReference type="PANTHER" id="PTHR46658">
    <property type="entry name" value="CYS OR MET METABOLISM PYRIDOXAL-PHOSPHATE-DEPENDENT ENZYME"/>
    <property type="match status" value="1"/>
</dbReference>
<evidence type="ECO:0000313" key="2">
    <source>
        <dbReference type="EMBL" id="KAK9903927.1"/>
    </source>
</evidence>
<dbReference type="InterPro" id="IPR015424">
    <property type="entry name" value="PyrdxlP-dep_Trfase"/>
</dbReference>
<feature type="region of interest" description="Disordered" evidence="1">
    <location>
        <begin position="96"/>
        <end position="123"/>
    </location>
</feature>
<protein>
    <recommendedName>
        <fullName evidence="4">PLP-dependent transferase</fullName>
    </recommendedName>
</protein>
<proteinExistence type="predicted"/>
<dbReference type="Gene3D" id="3.40.640.10">
    <property type="entry name" value="Type I PLP-dependent aspartate aminotransferase-like (Major domain)"/>
    <property type="match status" value="1"/>
</dbReference>
<feature type="compositionally biased region" description="Low complexity" evidence="1">
    <location>
        <begin position="33"/>
        <end position="51"/>
    </location>
</feature>
<dbReference type="Pfam" id="PF06838">
    <property type="entry name" value="Met_gamma_lyase"/>
    <property type="match status" value="1"/>
</dbReference>
<dbReference type="Proteomes" id="UP001491310">
    <property type="component" value="Unassembled WGS sequence"/>
</dbReference>
<feature type="compositionally biased region" description="Low complexity" evidence="1">
    <location>
        <begin position="8"/>
        <end position="23"/>
    </location>
</feature>
<reference evidence="2 3" key="1">
    <citation type="journal article" date="2024" name="Nat. Commun.">
        <title>Phylogenomics reveals the evolutionary origins of lichenization in chlorophyte algae.</title>
        <authorList>
            <person name="Puginier C."/>
            <person name="Libourel C."/>
            <person name="Otte J."/>
            <person name="Skaloud P."/>
            <person name="Haon M."/>
            <person name="Grisel S."/>
            <person name="Petersen M."/>
            <person name="Berrin J.G."/>
            <person name="Delaux P.M."/>
            <person name="Dal Grande F."/>
            <person name="Keller J."/>
        </authorList>
    </citation>
    <scope>NUCLEOTIDE SEQUENCE [LARGE SCALE GENOMIC DNA]</scope>
    <source>
        <strain evidence="2 3">SAG 216-7</strain>
    </source>
</reference>
<evidence type="ECO:0000256" key="1">
    <source>
        <dbReference type="SAM" id="MobiDB-lite"/>
    </source>
</evidence>
<accession>A0ABR2YEG9</accession>
<organism evidence="2 3">
    <name type="scientific">Coccomyxa subellipsoidea</name>
    <dbReference type="NCBI Taxonomy" id="248742"/>
    <lineage>
        <taxon>Eukaryota</taxon>
        <taxon>Viridiplantae</taxon>
        <taxon>Chlorophyta</taxon>
        <taxon>core chlorophytes</taxon>
        <taxon>Trebouxiophyceae</taxon>
        <taxon>Trebouxiophyceae incertae sedis</taxon>
        <taxon>Coccomyxaceae</taxon>
        <taxon>Coccomyxa</taxon>
    </lineage>
</organism>
<evidence type="ECO:0008006" key="4">
    <source>
        <dbReference type="Google" id="ProtNLM"/>
    </source>
</evidence>